<dbReference type="InterPro" id="IPR000169">
    <property type="entry name" value="Pept_cys_AS"/>
</dbReference>
<dbReference type="Gene3D" id="3.90.70.10">
    <property type="entry name" value="Cysteine proteinases"/>
    <property type="match status" value="1"/>
</dbReference>
<dbReference type="InterPro" id="IPR000668">
    <property type="entry name" value="Peptidase_C1A_C"/>
</dbReference>
<dbReference type="SMART" id="SM00848">
    <property type="entry name" value="Inhibitor_I29"/>
    <property type="match status" value="1"/>
</dbReference>
<evidence type="ECO:0000256" key="2">
    <source>
        <dbReference type="ARBA" id="ARBA00023157"/>
    </source>
</evidence>
<dbReference type="FunFam" id="3.90.70.10:FF:000332">
    <property type="entry name" value="Cathepsin L1"/>
    <property type="match status" value="1"/>
</dbReference>
<dbReference type="InterPro" id="IPR039417">
    <property type="entry name" value="Peptidase_C1A_papain-like"/>
</dbReference>
<dbReference type="Pfam" id="PF00112">
    <property type="entry name" value="Peptidase_C1"/>
    <property type="match status" value="1"/>
</dbReference>
<dbReference type="GO" id="GO:0006508">
    <property type="term" value="P:proteolysis"/>
    <property type="evidence" value="ECO:0007669"/>
    <property type="project" value="InterPro"/>
</dbReference>
<dbReference type="PRINTS" id="PR00705">
    <property type="entry name" value="PAPAIN"/>
</dbReference>
<dbReference type="GO" id="GO:0008234">
    <property type="term" value="F:cysteine-type peptidase activity"/>
    <property type="evidence" value="ECO:0007669"/>
    <property type="project" value="InterPro"/>
</dbReference>
<feature type="domain" description="Cathepsin propeptide inhibitor" evidence="4">
    <location>
        <begin position="21"/>
        <end position="77"/>
    </location>
</feature>
<dbReference type="InterPro" id="IPR025660">
    <property type="entry name" value="Pept_his_AS"/>
</dbReference>
<sequence length="332" mass="37020">MKILSFFLLVAVASGSLIDRFEDWIREFKIKFETYKHYDSMLEKWIENHKFIEEINAKNLTYKLGHNQFSGMDSAEFRSYLGVSKLLFDENKNTVKKMHLRTTLKVPKTIDWVEMGAVTPVKDQGQCGSCWSFSTTGAIEGAYFIKTGNLESFSEQQLVDCDNRKNGGKDMGCKGGLMDNAFDWVSKNDGLCTEKDYPYNSGTTQTSGSCQTKCTEKLDSDVVDHIDVPPSSDEEMMNALSMQPVSIAIEADQKEFQLYKSGVFTGTCGTNLDHGVLAVGYGSLDGQDYYLVKNSWSTSWGASGYILLGRGPQYNKGDGQCGMLLQASFPIL</sequence>
<dbReference type="SUPFAM" id="SSF54001">
    <property type="entry name" value="Cysteine proteinases"/>
    <property type="match status" value="1"/>
</dbReference>
<name>A0A6C0JPT5_9ZZZZ</name>
<dbReference type="AlphaFoldDB" id="A0A6C0JPT5"/>
<dbReference type="InterPro" id="IPR013201">
    <property type="entry name" value="Prot_inhib_I29"/>
</dbReference>
<dbReference type="SMART" id="SM00645">
    <property type="entry name" value="Pept_C1"/>
    <property type="match status" value="1"/>
</dbReference>
<dbReference type="EMBL" id="MN740435">
    <property type="protein sequence ID" value="QHU06437.1"/>
    <property type="molecule type" value="Genomic_DNA"/>
</dbReference>
<dbReference type="CDD" id="cd02248">
    <property type="entry name" value="Peptidase_C1A"/>
    <property type="match status" value="1"/>
</dbReference>
<dbReference type="PROSITE" id="PS00639">
    <property type="entry name" value="THIOL_PROTEASE_HIS"/>
    <property type="match status" value="1"/>
</dbReference>
<evidence type="ECO:0000259" key="3">
    <source>
        <dbReference type="SMART" id="SM00645"/>
    </source>
</evidence>
<comment type="similarity">
    <text evidence="1">Belongs to the peptidase C1 family.</text>
</comment>
<evidence type="ECO:0000259" key="4">
    <source>
        <dbReference type="SMART" id="SM00848"/>
    </source>
</evidence>
<dbReference type="PANTHER" id="PTHR12411">
    <property type="entry name" value="CYSTEINE PROTEASE FAMILY C1-RELATED"/>
    <property type="match status" value="1"/>
</dbReference>
<evidence type="ECO:0000313" key="5">
    <source>
        <dbReference type="EMBL" id="QHU06437.1"/>
    </source>
</evidence>
<reference evidence="5" key="1">
    <citation type="journal article" date="2020" name="Nature">
        <title>Giant virus diversity and host interactions through global metagenomics.</title>
        <authorList>
            <person name="Schulz F."/>
            <person name="Roux S."/>
            <person name="Paez-Espino D."/>
            <person name="Jungbluth S."/>
            <person name="Walsh D.A."/>
            <person name="Denef V.J."/>
            <person name="McMahon K.D."/>
            <person name="Konstantinidis K.T."/>
            <person name="Eloe-Fadrosh E.A."/>
            <person name="Kyrpides N.C."/>
            <person name="Woyke T."/>
        </authorList>
    </citation>
    <scope>NUCLEOTIDE SEQUENCE</scope>
    <source>
        <strain evidence="5">GVMAG-M-3300027747-57</strain>
    </source>
</reference>
<keyword evidence="2" id="KW-1015">Disulfide bond</keyword>
<accession>A0A6C0JPT5</accession>
<feature type="domain" description="Peptidase C1A papain C-terminal" evidence="3">
    <location>
        <begin position="106"/>
        <end position="331"/>
    </location>
</feature>
<dbReference type="Pfam" id="PF08246">
    <property type="entry name" value="Inhibitor_I29"/>
    <property type="match status" value="1"/>
</dbReference>
<dbReference type="InterPro" id="IPR013128">
    <property type="entry name" value="Peptidase_C1A"/>
</dbReference>
<protein>
    <recommendedName>
        <fullName evidence="6">Peptidase C1A papain C-terminal domain-containing protein</fullName>
    </recommendedName>
</protein>
<evidence type="ECO:0000256" key="1">
    <source>
        <dbReference type="ARBA" id="ARBA00008455"/>
    </source>
</evidence>
<evidence type="ECO:0008006" key="6">
    <source>
        <dbReference type="Google" id="ProtNLM"/>
    </source>
</evidence>
<organism evidence="5">
    <name type="scientific">viral metagenome</name>
    <dbReference type="NCBI Taxonomy" id="1070528"/>
    <lineage>
        <taxon>unclassified sequences</taxon>
        <taxon>metagenomes</taxon>
        <taxon>organismal metagenomes</taxon>
    </lineage>
</organism>
<dbReference type="InterPro" id="IPR038765">
    <property type="entry name" value="Papain-like_cys_pep_sf"/>
</dbReference>
<proteinExistence type="inferred from homology"/>
<dbReference type="PROSITE" id="PS00139">
    <property type="entry name" value="THIOL_PROTEASE_CYS"/>
    <property type="match status" value="1"/>
</dbReference>